<evidence type="ECO:0000259" key="3">
    <source>
        <dbReference type="Pfam" id="PF01471"/>
    </source>
</evidence>
<name>A0AAE4YEZ3_9RHOB</name>
<reference evidence="4" key="1">
    <citation type="submission" date="2020-01" db="EMBL/GenBank/DDBJ databases">
        <authorList>
            <person name="Chen W.-M."/>
        </authorList>
    </citation>
    <scope>NUCLEOTIDE SEQUENCE</scope>
    <source>
        <strain evidence="4">CYK-10</strain>
    </source>
</reference>
<comment type="caution">
    <text evidence="4">The sequence shown here is derived from an EMBL/GenBank/DDBJ whole genome shotgun (WGS) entry which is preliminary data.</text>
</comment>
<dbReference type="SUPFAM" id="SSF47090">
    <property type="entry name" value="PGBD-like"/>
    <property type="match status" value="1"/>
</dbReference>
<dbReference type="Proteomes" id="UP001193501">
    <property type="component" value="Unassembled WGS sequence"/>
</dbReference>
<proteinExistence type="predicted"/>
<dbReference type="Pfam" id="PF01471">
    <property type="entry name" value="PG_binding_1"/>
    <property type="match status" value="1"/>
</dbReference>
<evidence type="ECO:0000256" key="2">
    <source>
        <dbReference type="SAM" id="SignalP"/>
    </source>
</evidence>
<dbReference type="InterPro" id="IPR036366">
    <property type="entry name" value="PGBDSf"/>
</dbReference>
<feature type="region of interest" description="Disordered" evidence="1">
    <location>
        <begin position="110"/>
        <end position="159"/>
    </location>
</feature>
<dbReference type="Pfam" id="PF13365">
    <property type="entry name" value="Trypsin_2"/>
    <property type="match status" value="1"/>
</dbReference>
<keyword evidence="5" id="KW-1185">Reference proteome</keyword>
<dbReference type="Gene3D" id="2.40.10.120">
    <property type="match status" value="1"/>
</dbReference>
<feature type="chain" id="PRO_5042150654" evidence="2">
    <location>
        <begin position="26"/>
        <end position="583"/>
    </location>
</feature>
<gene>
    <name evidence="4" type="ORF">GV832_15175</name>
</gene>
<protein>
    <submittedName>
        <fullName evidence="4">Peptidoglycan-binding protein</fullName>
    </submittedName>
</protein>
<accession>A0AAE4YEZ3</accession>
<organism evidence="4 5">
    <name type="scientific">Stagnihabitans tardus</name>
    <dbReference type="NCBI Taxonomy" id="2699202"/>
    <lineage>
        <taxon>Bacteria</taxon>
        <taxon>Pseudomonadati</taxon>
        <taxon>Pseudomonadota</taxon>
        <taxon>Alphaproteobacteria</taxon>
        <taxon>Rhodobacterales</taxon>
        <taxon>Paracoccaceae</taxon>
        <taxon>Stagnihabitans</taxon>
    </lineage>
</organism>
<feature type="domain" description="Peptidoglycan binding-like" evidence="3">
    <location>
        <begin position="159"/>
        <end position="212"/>
    </location>
</feature>
<dbReference type="InterPro" id="IPR036365">
    <property type="entry name" value="PGBD-like_sf"/>
</dbReference>
<dbReference type="AlphaFoldDB" id="A0AAE4YEZ3"/>
<dbReference type="InterPro" id="IPR002477">
    <property type="entry name" value="Peptidoglycan-bd-like"/>
</dbReference>
<feature type="compositionally biased region" description="Low complexity" evidence="1">
    <location>
        <begin position="124"/>
        <end position="134"/>
    </location>
</feature>
<feature type="signal peptide" evidence="2">
    <location>
        <begin position="1"/>
        <end position="25"/>
    </location>
</feature>
<dbReference type="InterPro" id="IPR009003">
    <property type="entry name" value="Peptidase_S1_PA"/>
</dbReference>
<dbReference type="Gene3D" id="1.10.101.10">
    <property type="entry name" value="PGBD-like superfamily/PGBD"/>
    <property type="match status" value="1"/>
</dbReference>
<dbReference type="RefSeq" id="WP_168775750.1">
    <property type="nucleotide sequence ID" value="NZ_JAABNR010000015.1"/>
</dbReference>
<dbReference type="SUPFAM" id="SSF50494">
    <property type="entry name" value="Trypsin-like serine proteases"/>
    <property type="match status" value="1"/>
</dbReference>
<keyword evidence="2" id="KW-0732">Signal</keyword>
<evidence type="ECO:0000256" key="1">
    <source>
        <dbReference type="SAM" id="MobiDB-lite"/>
    </source>
</evidence>
<evidence type="ECO:0000313" key="5">
    <source>
        <dbReference type="Proteomes" id="UP001193501"/>
    </source>
</evidence>
<evidence type="ECO:0000313" key="4">
    <source>
        <dbReference type="EMBL" id="NBZ88934.1"/>
    </source>
</evidence>
<dbReference type="EMBL" id="JAABNR010000015">
    <property type="protein sequence ID" value="NBZ88934.1"/>
    <property type="molecule type" value="Genomic_DNA"/>
</dbReference>
<sequence>MRIFSFTRVMALLAAVFMGGGAAQAQDQVWLQVEAQPNLAKAQERAGAYAAALPEVQGYQLDSGWYGIAIGPMGSDRAVELLQSLTASGAIPPDSYITDGASFGPAFWPAEGQDPAAALPEQSAEPAVEAPVAADQSAEPTLPDETPAEAKASEAALTDAQRQELQMALKWFGFYEGKVDGRIGSGSRKSMAAWQEAQGLEPTGILTTAQRGQLVEGYKSEEGLFGFAMVTEPEAGIELTLPMAMLEFDGYSPPFVRYKGKDGAQVSAMLISEPGTKATLAGLYDILQSLDTMPTEGERALGEDSFTITGRNDRIESLAYAMIAGGNVKGFVLTWDAALSAQMQRVLPLVQSSFRSTGEKSMDPGLVPLDEAVKRGLIAGIAAKQPKASATGFFVDPKGAAVTLASAVASCGKVTLDHRTEVTVKALGDLALLTPKTPVAPRAFASFAPAAPVPGTPVTLAGYSWGERLSAPVLTRGTLEEAQGLNGEQGVARLNIGAMAGDLGGPVLDASGAVLGMLIPAPAGKELPGDVGFVATSATLSQVLADPAGGALILTPATATGKATPDALNAAARGMTVLVSCWE</sequence>